<feature type="region of interest" description="Disordered" evidence="1">
    <location>
        <begin position="28"/>
        <end position="112"/>
    </location>
</feature>
<sequence>MILPKAALHPPPTVFPPIAVAALHRSHELRLQPDLTPGRTRNGRGLSEEDDSRNNEALEDKESGDSPLGQLLELSREAALNRVPAEEEGKELTPAPGGGKVSTGQRLLFDHG</sequence>
<proteinExistence type="predicted"/>
<dbReference type="Proteomes" id="UP001055439">
    <property type="component" value="Chromosome 8"/>
</dbReference>
<evidence type="ECO:0000313" key="3">
    <source>
        <dbReference type="Proteomes" id="UP001055439"/>
    </source>
</evidence>
<feature type="non-terminal residue" evidence="2">
    <location>
        <position position="112"/>
    </location>
</feature>
<organism evidence="2 3">
    <name type="scientific">Musa troglodytarum</name>
    <name type="common">fe'i banana</name>
    <dbReference type="NCBI Taxonomy" id="320322"/>
    <lineage>
        <taxon>Eukaryota</taxon>
        <taxon>Viridiplantae</taxon>
        <taxon>Streptophyta</taxon>
        <taxon>Embryophyta</taxon>
        <taxon>Tracheophyta</taxon>
        <taxon>Spermatophyta</taxon>
        <taxon>Magnoliopsida</taxon>
        <taxon>Liliopsida</taxon>
        <taxon>Zingiberales</taxon>
        <taxon>Musaceae</taxon>
        <taxon>Musa</taxon>
    </lineage>
</organism>
<feature type="compositionally biased region" description="Basic and acidic residues" evidence="1">
    <location>
        <begin position="52"/>
        <end position="64"/>
    </location>
</feature>
<reference evidence="2" key="1">
    <citation type="submission" date="2022-05" db="EMBL/GenBank/DDBJ databases">
        <title>The Musa troglodytarum L. genome provides insights into the mechanism of non-climacteric behaviour and enrichment of carotenoids.</title>
        <authorList>
            <person name="Wang J."/>
        </authorList>
    </citation>
    <scope>NUCLEOTIDE SEQUENCE</scope>
    <source>
        <tissue evidence="2">Leaf</tissue>
    </source>
</reference>
<evidence type="ECO:0000256" key="1">
    <source>
        <dbReference type="SAM" id="MobiDB-lite"/>
    </source>
</evidence>
<accession>A0A9E7H7M6</accession>
<dbReference type="AlphaFoldDB" id="A0A9E7H7M6"/>
<evidence type="ECO:0000313" key="2">
    <source>
        <dbReference type="EMBL" id="URE28165.1"/>
    </source>
</evidence>
<gene>
    <name evidence="2" type="ORF">MUK42_35823</name>
</gene>
<name>A0A9E7H7M6_9LILI</name>
<protein>
    <submittedName>
        <fullName evidence="2">Uncharacterized protein</fullName>
    </submittedName>
</protein>
<keyword evidence="3" id="KW-1185">Reference proteome</keyword>
<dbReference type="EMBL" id="CP097510">
    <property type="protein sequence ID" value="URE28165.1"/>
    <property type="molecule type" value="Genomic_DNA"/>
</dbReference>